<dbReference type="RefSeq" id="WP_368801462.1">
    <property type="nucleotide sequence ID" value="NZ_JAZHFV010000001.1"/>
</dbReference>
<dbReference type="Pfam" id="PF04542">
    <property type="entry name" value="Sigma70_r2"/>
    <property type="match status" value="1"/>
</dbReference>
<gene>
    <name evidence="3" type="ORF">V1479_02205</name>
</gene>
<reference evidence="3 4" key="1">
    <citation type="submission" date="2024-01" db="EMBL/GenBank/DDBJ databases">
        <title>New evidence supports the origin of RcGTA from prophage.</title>
        <authorList>
            <person name="Xu Y."/>
            <person name="Liu B."/>
            <person name="Chen F."/>
        </authorList>
    </citation>
    <scope>NUCLEOTIDE SEQUENCE [LARGE SCALE GENOMIC DNA]</scope>
    <source>
        <strain evidence="3 4">CBW1107-2</strain>
    </source>
</reference>
<sequence>MSSLDQSRRAADRAARESYGRLVALLSSITRDVASAEDALAEAFAAALRQWPAQGVPRNPEGWLLAVARRRLIDSSRRRGTNERFQEHLKLISEELDAERQTSREIPDRRVALMFACAHPEIEPAIRTPLILQVILGFTAEAIAAAFLVPPATMGQRLVRAKARIKQSGIPFAIPERADLPDRLDAVLQAVYAAYSRDWAEAGEGSAGRLSEEAIWLGQVMAELIPDEPEVKGLLALMLFLDARRNARSAPDGSYVPLDDQDTALWNLSQIRQAEALMKDANRMEGSGRFQIEAAIQSAHVARRLLGLDNWSDIVALYDVLFALAPTPVVALNRLVARARIYGAKAVLDEIQEIGADPRLVDYQPYWAARGTLLAEAGRNPEASEALTTALGLATDEAARAFLQRRIARLPGTPERT</sequence>
<feature type="domain" description="DUF6596" evidence="2">
    <location>
        <begin position="183"/>
        <end position="281"/>
    </location>
</feature>
<evidence type="ECO:0000313" key="4">
    <source>
        <dbReference type="Proteomes" id="UP001559025"/>
    </source>
</evidence>
<proteinExistence type="predicted"/>
<evidence type="ECO:0000259" key="2">
    <source>
        <dbReference type="Pfam" id="PF20239"/>
    </source>
</evidence>
<keyword evidence="4" id="KW-1185">Reference proteome</keyword>
<dbReference type="PANTHER" id="PTHR47756">
    <property type="entry name" value="BLL6612 PROTEIN-RELATED"/>
    <property type="match status" value="1"/>
</dbReference>
<dbReference type="Gene3D" id="1.10.1740.10">
    <property type="match status" value="1"/>
</dbReference>
<evidence type="ECO:0000259" key="1">
    <source>
        <dbReference type="Pfam" id="PF04542"/>
    </source>
</evidence>
<accession>A0ABV3WN63</accession>
<dbReference type="EMBL" id="JAZHFV010000001">
    <property type="protein sequence ID" value="MEX4006096.1"/>
    <property type="molecule type" value="Genomic_DNA"/>
</dbReference>
<name>A0ABV3WN63_9HYPH</name>
<dbReference type="Pfam" id="PF20239">
    <property type="entry name" value="DUF6596"/>
    <property type="match status" value="1"/>
</dbReference>
<organism evidence="3 4">
    <name type="scientific">Neoaquamicrobium sediminum</name>
    <dbReference type="NCBI Taxonomy" id="1849104"/>
    <lineage>
        <taxon>Bacteria</taxon>
        <taxon>Pseudomonadati</taxon>
        <taxon>Pseudomonadota</taxon>
        <taxon>Alphaproteobacteria</taxon>
        <taxon>Hyphomicrobiales</taxon>
        <taxon>Phyllobacteriaceae</taxon>
        <taxon>Neoaquamicrobium</taxon>
    </lineage>
</organism>
<dbReference type="Proteomes" id="UP001559025">
    <property type="component" value="Unassembled WGS sequence"/>
</dbReference>
<dbReference type="PANTHER" id="PTHR47756:SF2">
    <property type="entry name" value="BLL6612 PROTEIN"/>
    <property type="match status" value="1"/>
</dbReference>
<feature type="domain" description="RNA polymerase sigma-70 region 2" evidence="1">
    <location>
        <begin position="18"/>
        <end position="80"/>
    </location>
</feature>
<dbReference type="InterPro" id="IPR007627">
    <property type="entry name" value="RNA_pol_sigma70_r2"/>
</dbReference>
<comment type="caution">
    <text evidence="3">The sequence shown here is derived from an EMBL/GenBank/DDBJ whole genome shotgun (WGS) entry which is preliminary data.</text>
</comment>
<dbReference type="InterPro" id="IPR046531">
    <property type="entry name" value="DUF6596"/>
</dbReference>
<dbReference type="InterPro" id="IPR013325">
    <property type="entry name" value="RNA_pol_sigma_r2"/>
</dbReference>
<protein>
    <submittedName>
        <fullName evidence="3">DUF6596 domain-containing protein</fullName>
    </submittedName>
</protein>
<evidence type="ECO:0000313" key="3">
    <source>
        <dbReference type="EMBL" id="MEX4006096.1"/>
    </source>
</evidence>
<dbReference type="InterPro" id="IPR013324">
    <property type="entry name" value="RNA_pol_sigma_r3/r4-like"/>
</dbReference>
<dbReference type="SUPFAM" id="SSF88946">
    <property type="entry name" value="Sigma2 domain of RNA polymerase sigma factors"/>
    <property type="match status" value="1"/>
</dbReference>
<dbReference type="SUPFAM" id="SSF88659">
    <property type="entry name" value="Sigma3 and sigma4 domains of RNA polymerase sigma factors"/>
    <property type="match status" value="1"/>
</dbReference>